<dbReference type="Proteomes" id="UP000325684">
    <property type="component" value="Unassembled WGS sequence"/>
</dbReference>
<keyword evidence="2" id="KW-1185">Reference proteome</keyword>
<dbReference type="InterPro" id="IPR029058">
    <property type="entry name" value="AB_hydrolase_fold"/>
</dbReference>
<evidence type="ECO:0000313" key="1">
    <source>
        <dbReference type="EMBL" id="KAB0268866.1"/>
    </source>
</evidence>
<evidence type="ECO:0000313" key="2">
    <source>
        <dbReference type="Proteomes" id="UP000325684"/>
    </source>
</evidence>
<dbReference type="AlphaFoldDB" id="A0A5N3PGK9"/>
<gene>
    <name evidence="1" type="ORF">FEZ63_01750</name>
</gene>
<comment type="caution">
    <text evidence="1">The sequence shown here is derived from an EMBL/GenBank/DDBJ whole genome shotgun (WGS) entry which is preliminary data.</text>
</comment>
<organism evidence="1 2">
    <name type="scientific">Microvirga brassicacearum</name>
    <dbReference type="NCBI Taxonomy" id="2580413"/>
    <lineage>
        <taxon>Bacteria</taxon>
        <taxon>Pseudomonadati</taxon>
        <taxon>Pseudomonadota</taxon>
        <taxon>Alphaproteobacteria</taxon>
        <taxon>Hyphomicrobiales</taxon>
        <taxon>Methylobacteriaceae</taxon>
        <taxon>Microvirga</taxon>
    </lineage>
</organism>
<dbReference type="RefSeq" id="WP_150941923.1">
    <property type="nucleotide sequence ID" value="NZ_VCMV01000003.1"/>
</dbReference>
<proteinExistence type="predicted"/>
<evidence type="ECO:0008006" key="3">
    <source>
        <dbReference type="Google" id="ProtNLM"/>
    </source>
</evidence>
<protein>
    <recommendedName>
        <fullName evidence="3">Alpha/beta hydrolase</fullName>
    </recommendedName>
</protein>
<name>A0A5N3PGK9_9HYPH</name>
<dbReference type="OrthoDB" id="332706at2"/>
<dbReference type="SUPFAM" id="SSF53474">
    <property type="entry name" value="alpha/beta-Hydrolases"/>
    <property type="match status" value="1"/>
</dbReference>
<dbReference type="EMBL" id="VCMV01000003">
    <property type="protein sequence ID" value="KAB0268866.1"/>
    <property type="molecule type" value="Genomic_DNA"/>
</dbReference>
<dbReference type="Gene3D" id="3.40.50.1820">
    <property type="entry name" value="alpha/beta hydrolase"/>
    <property type="match status" value="1"/>
</dbReference>
<accession>A0A5N3PGK9</accession>
<reference evidence="1 2" key="1">
    <citation type="journal article" date="2019" name="Microorganisms">
        <title>Genome Insights into the Novel Species Microvirga brassicacearum, a Rapeseed Endophyte with Biotechnological Potential.</title>
        <authorList>
            <person name="Jimenez-Gomez A."/>
            <person name="Saati-Santamaria Z."/>
            <person name="Igual J.M."/>
            <person name="Rivas R."/>
            <person name="Mateos P.F."/>
            <person name="Garcia-Fraile P."/>
        </authorList>
    </citation>
    <scope>NUCLEOTIDE SEQUENCE [LARGE SCALE GENOMIC DNA]</scope>
    <source>
        <strain evidence="1 2">CDVBN77</strain>
    </source>
</reference>
<sequence>MKRNRHGWGLVLAIALIFVSPALRSEPFAVGKSERDIQAGEAIWQVYAYKPSCYGNGLLIVVFHGSDRNPRLARDNAVPLAEAGCALVVAPLFDEGRFPRWAYQFGGIGNVVEENGTRKFRLKPKGRRTGQLLLDLIEALREREGSRTLPYSLIGHSAGAQFLSRFAAFVKNEAQRIVLANPGSYVVPLWERKYPYGLGGLAIVDEADRRRYLGSPIVILLANGDLQREGLDKSPGAERQGPTRYARGRAVFEVARASAAADGSDFNWSLVEVAGLGHGSAKLYARSETAAALFGTLEIGGVPLQ</sequence>